<name>A0A1J8R4P9_9AGAM</name>
<dbReference type="EMBL" id="LVVM01001293">
    <property type="protein sequence ID" value="OJA18884.1"/>
    <property type="molecule type" value="Genomic_DNA"/>
</dbReference>
<proteinExistence type="predicted"/>
<comment type="caution">
    <text evidence="1">The sequence shown here is derived from an EMBL/GenBank/DDBJ whole genome shotgun (WGS) entry which is preliminary data.</text>
</comment>
<dbReference type="AlphaFoldDB" id="A0A1J8R4P9"/>
<organism evidence="1 2">
    <name type="scientific">Rhizopogon vesiculosus</name>
    <dbReference type="NCBI Taxonomy" id="180088"/>
    <lineage>
        <taxon>Eukaryota</taxon>
        <taxon>Fungi</taxon>
        <taxon>Dikarya</taxon>
        <taxon>Basidiomycota</taxon>
        <taxon>Agaricomycotina</taxon>
        <taxon>Agaricomycetes</taxon>
        <taxon>Agaricomycetidae</taxon>
        <taxon>Boletales</taxon>
        <taxon>Suillineae</taxon>
        <taxon>Rhizopogonaceae</taxon>
        <taxon>Rhizopogon</taxon>
    </lineage>
</organism>
<keyword evidence="2" id="KW-1185">Reference proteome</keyword>
<accession>A0A1J8R4P9</accession>
<evidence type="ECO:0000313" key="1">
    <source>
        <dbReference type="EMBL" id="OJA18884.1"/>
    </source>
</evidence>
<gene>
    <name evidence="1" type="ORF">AZE42_06286</name>
</gene>
<reference evidence="1 2" key="1">
    <citation type="submission" date="2016-03" db="EMBL/GenBank/DDBJ databases">
        <title>Comparative genomics of the ectomycorrhizal sister species Rhizopogon vinicolor and Rhizopogon vesiculosus (Basidiomycota: Boletales) reveals a divergence of the mating type B locus.</title>
        <authorList>
            <person name="Mujic A.B."/>
            <person name="Kuo A."/>
            <person name="Tritt A."/>
            <person name="Lipzen A."/>
            <person name="Chen C."/>
            <person name="Johnson J."/>
            <person name="Sharma A."/>
            <person name="Barry K."/>
            <person name="Grigoriev I.V."/>
            <person name="Spatafora J.W."/>
        </authorList>
    </citation>
    <scope>NUCLEOTIDE SEQUENCE [LARGE SCALE GENOMIC DNA]</scope>
    <source>
        <strain evidence="1 2">AM-OR11-056</strain>
    </source>
</reference>
<protein>
    <submittedName>
        <fullName evidence="1">Uncharacterized protein</fullName>
    </submittedName>
</protein>
<evidence type="ECO:0000313" key="2">
    <source>
        <dbReference type="Proteomes" id="UP000183567"/>
    </source>
</evidence>
<dbReference type="Proteomes" id="UP000183567">
    <property type="component" value="Unassembled WGS sequence"/>
</dbReference>
<dbReference type="OrthoDB" id="2614991at2759"/>
<sequence>MKIPLQPPYPSHIDEQCILYRLVDTDHLHFALFLNLTTLIFHVEMFRDVVTVMEHSRFPSLKQFKIYVTILPWADAMRLFRALSLCKACDTLENIQIDSCSEDLSPKPLTVVRQFLCFRQLLTLRQIAPSTLTITSFWKPCQVGPTSTIYA</sequence>